<proteinExistence type="predicted"/>
<evidence type="ECO:0000313" key="2">
    <source>
        <dbReference type="Proteomes" id="UP001056778"/>
    </source>
</evidence>
<sequence length="217" mass="25126">MSHIINAFLATEITCIPQVLDRYAGKYYSNTISNGATWVFFMWHILHFIFEESVNPLYKYIYHWIYHDLETPKTKCPGLAAECSLFQPRDDVAFNLKIIRQEIKDREAKMMSLRKPKNRNMLMQTLKCMVVIKKKLKEKKSASSESSDSEDSESDLQTPSKEKNSDSEEDTSELDDDKVVLLAKINNNEESKVVINNEDEDDLDDSNDDSHSKVNME</sequence>
<organism evidence="1 2">
    <name type="scientific">Holotrichia oblita</name>
    <name type="common">Chafer beetle</name>
    <dbReference type="NCBI Taxonomy" id="644536"/>
    <lineage>
        <taxon>Eukaryota</taxon>
        <taxon>Metazoa</taxon>
        <taxon>Ecdysozoa</taxon>
        <taxon>Arthropoda</taxon>
        <taxon>Hexapoda</taxon>
        <taxon>Insecta</taxon>
        <taxon>Pterygota</taxon>
        <taxon>Neoptera</taxon>
        <taxon>Endopterygota</taxon>
        <taxon>Coleoptera</taxon>
        <taxon>Polyphaga</taxon>
        <taxon>Scarabaeiformia</taxon>
        <taxon>Scarabaeidae</taxon>
        <taxon>Melolonthinae</taxon>
        <taxon>Holotrichia</taxon>
    </lineage>
</organism>
<evidence type="ECO:0000313" key="1">
    <source>
        <dbReference type="EMBL" id="KAI4459808.1"/>
    </source>
</evidence>
<dbReference type="EMBL" id="CM043020">
    <property type="protein sequence ID" value="KAI4459808.1"/>
    <property type="molecule type" value="Genomic_DNA"/>
</dbReference>
<accession>A0ACB9SYZ3</accession>
<keyword evidence="2" id="KW-1185">Reference proteome</keyword>
<reference evidence="1" key="1">
    <citation type="submission" date="2022-04" db="EMBL/GenBank/DDBJ databases">
        <title>Chromosome-scale genome assembly of Holotrichia oblita Faldermann.</title>
        <authorList>
            <person name="Rongchong L."/>
        </authorList>
    </citation>
    <scope>NUCLEOTIDE SEQUENCE</scope>
    <source>
        <strain evidence="1">81SQS9</strain>
    </source>
</reference>
<name>A0ACB9SYZ3_HOLOL</name>
<gene>
    <name evidence="1" type="ORF">MML48_6g00001990</name>
</gene>
<protein>
    <submittedName>
        <fullName evidence="1">Uncharacterized protein</fullName>
    </submittedName>
</protein>
<dbReference type="Proteomes" id="UP001056778">
    <property type="component" value="Chromosome 6"/>
</dbReference>
<comment type="caution">
    <text evidence="1">The sequence shown here is derived from an EMBL/GenBank/DDBJ whole genome shotgun (WGS) entry which is preliminary data.</text>
</comment>